<dbReference type="EMBL" id="JAATEP010000020">
    <property type="protein sequence ID" value="NJP92971.1"/>
    <property type="molecule type" value="Genomic_DNA"/>
</dbReference>
<protein>
    <submittedName>
        <fullName evidence="2">Uncharacterized protein</fullName>
    </submittedName>
</protein>
<gene>
    <name evidence="2" type="ORF">HCN51_26565</name>
</gene>
<name>A0ABX1BB12_9ACTN</name>
<evidence type="ECO:0000256" key="1">
    <source>
        <dbReference type="SAM" id="MobiDB-lite"/>
    </source>
</evidence>
<reference evidence="2 3" key="1">
    <citation type="submission" date="2020-03" db="EMBL/GenBank/DDBJ databases">
        <title>WGS of actinomycetes isolated from Thailand.</title>
        <authorList>
            <person name="Thawai C."/>
        </authorList>
    </citation>
    <scope>NUCLEOTIDE SEQUENCE [LARGE SCALE GENOMIC DNA]</scope>
    <source>
        <strain evidence="2 3">FMUSA5-5</strain>
    </source>
</reference>
<dbReference type="Proteomes" id="UP000696294">
    <property type="component" value="Unassembled WGS sequence"/>
</dbReference>
<evidence type="ECO:0000313" key="2">
    <source>
        <dbReference type="EMBL" id="NJP92971.1"/>
    </source>
</evidence>
<proteinExistence type="predicted"/>
<accession>A0ABX1BB12</accession>
<evidence type="ECO:0000313" key="3">
    <source>
        <dbReference type="Proteomes" id="UP000696294"/>
    </source>
</evidence>
<dbReference type="RefSeq" id="WP_168012693.1">
    <property type="nucleotide sequence ID" value="NZ_JAATEP010000020.1"/>
</dbReference>
<sequence>MSAVTYAEPPGPRPEIPPAGGDVTEGGVRIGDPVRRPLGPNAPLVHALPREAWRERPWRERPGAALDAALTAP</sequence>
<feature type="region of interest" description="Disordered" evidence="1">
    <location>
        <begin position="1"/>
        <end position="43"/>
    </location>
</feature>
<organism evidence="2 3">
    <name type="scientific">Nonomuraea composti</name>
    <dbReference type="NCBI Taxonomy" id="2720023"/>
    <lineage>
        <taxon>Bacteria</taxon>
        <taxon>Bacillati</taxon>
        <taxon>Actinomycetota</taxon>
        <taxon>Actinomycetes</taxon>
        <taxon>Streptosporangiales</taxon>
        <taxon>Streptosporangiaceae</taxon>
        <taxon>Nonomuraea</taxon>
    </lineage>
</organism>
<comment type="caution">
    <text evidence="2">The sequence shown here is derived from an EMBL/GenBank/DDBJ whole genome shotgun (WGS) entry which is preliminary data.</text>
</comment>
<keyword evidence="3" id="KW-1185">Reference proteome</keyword>